<evidence type="ECO:0000313" key="4">
    <source>
        <dbReference type="Proteomes" id="UP000033924"/>
    </source>
</evidence>
<dbReference type="PATRIC" id="fig|65700.7.peg.3570"/>
<reference evidence="2 5" key="2">
    <citation type="submission" date="2016-01" db="EMBL/GenBank/DDBJ databases">
        <authorList>
            <person name="Oliw E.H."/>
        </authorList>
    </citation>
    <scope>NUCLEOTIDE SEQUENCE [LARGE SCALE GENOMIC DNA]</scope>
    <source>
        <strain evidence="2 5">MDcuke</strain>
    </source>
</reference>
<evidence type="ECO:0000256" key="1">
    <source>
        <dbReference type="SAM" id="Phobius"/>
    </source>
</evidence>
<dbReference type="EMBL" id="CP013970">
    <property type="protein sequence ID" value="AXF76940.1"/>
    <property type="molecule type" value="Genomic_DNA"/>
</dbReference>
<name>A0A0M2KAA2_9GAMM</name>
<keyword evidence="4" id="KW-1185">Reference proteome</keyword>
<accession>A0A0M2KAA2</accession>
<evidence type="ECO:0000313" key="5">
    <source>
        <dbReference type="Proteomes" id="UP000264980"/>
    </source>
</evidence>
<dbReference type="RefSeq" id="WP_016190712.1">
    <property type="nucleotide sequence ID" value="NZ_CP013970.1"/>
</dbReference>
<feature type="transmembrane region" description="Helical" evidence="1">
    <location>
        <begin position="63"/>
        <end position="79"/>
    </location>
</feature>
<feature type="transmembrane region" description="Helical" evidence="1">
    <location>
        <begin position="21"/>
        <end position="43"/>
    </location>
</feature>
<keyword evidence="1" id="KW-0472">Membrane</keyword>
<dbReference type="AlphaFoldDB" id="A0A0M2KAA2"/>
<dbReference type="Pfam" id="PF11660">
    <property type="entry name" value="DUF3262"/>
    <property type="match status" value="1"/>
</dbReference>
<dbReference type="Proteomes" id="UP000264980">
    <property type="component" value="Chromosome"/>
</dbReference>
<reference evidence="3 4" key="1">
    <citation type="submission" date="2015-01" db="EMBL/GenBank/DDBJ databases">
        <title>Erwinia tracheiphila.</title>
        <authorList>
            <person name="Shapiro L.R."/>
        </authorList>
    </citation>
    <scope>NUCLEOTIDE SEQUENCE [LARGE SCALE GENOMIC DNA]</scope>
    <source>
        <strain evidence="3 4">BuffGH</strain>
    </source>
</reference>
<dbReference type="InterPro" id="IPR021676">
    <property type="entry name" value="DUF3262"/>
</dbReference>
<evidence type="ECO:0000313" key="3">
    <source>
        <dbReference type="EMBL" id="KKF36330.1"/>
    </source>
</evidence>
<dbReference type="Proteomes" id="UP000033924">
    <property type="component" value="Unassembled WGS sequence"/>
</dbReference>
<keyword evidence="1" id="KW-0812">Transmembrane</keyword>
<dbReference type="EMBL" id="JXNU01000003">
    <property type="protein sequence ID" value="KKF36330.1"/>
    <property type="molecule type" value="Genomic_DNA"/>
</dbReference>
<evidence type="ECO:0000313" key="2">
    <source>
        <dbReference type="EMBL" id="AXF76940.1"/>
    </source>
</evidence>
<proteinExistence type="predicted"/>
<keyword evidence="1" id="KW-1133">Transmembrane helix</keyword>
<sequence>MGMTSAQSTAFKAASGNVEVSILHLVCIGVLLAFLFLWAAWALSDVWTGWSNEKVRNAALGRFAIRAVLLLVVSIWMFAS</sequence>
<gene>
    <name evidence="2" type="ORF">AV903_14260</name>
    <name evidence="3" type="ORF">SY86_14210</name>
</gene>
<dbReference type="STRING" id="65700.SY86_14210"/>
<protein>
    <submittedName>
        <fullName evidence="2">TIGR03758 family integrating conjugative element protein</fullName>
    </submittedName>
</protein>
<organism evidence="3 4">
    <name type="scientific">Erwinia tracheiphila</name>
    <dbReference type="NCBI Taxonomy" id="65700"/>
    <lineage>
        <taxon>Bacteria</taxon>
        <taxon>Pseudomonadati</taxon>
        <taxon>Pseudomonadota</taxon>
        <taxon>Gammaproteobacteria</taxon>
        <taxon>Enterobacterales</taxon>
        <taxon>Erwiniaceae</taxon>
        <taxon>Erwinia</taxon>
    </lineage>
</organism>
<dbReference type="NCBIfam" id="TIGR03758">
    <property type="entry name" value="conj_TIGR03758"/>
    <property type="match status" value="1"/>
</dbReference>